<protein>
    <submittedName>
        <fullName evidence="2">Copia partial</fullName>
    </submittedName>
</protein>
<evidence type="ECO:0000313" key="3">
    <source>
        <dbReference type="Proteomes" id="UP000054928"/>
    </source>
</evidence>
<dbReference type="EMBL" id="CCYD01002371">
    <property type="protein sequence ID" value="CEG47182.1"/>
    <property type="molecule type" value="Genomic_DNA"/>
</dbReference>
<evidence type="ECO:0000259" key="1">
    <source>
        <dbReference type="Pfam" id="PF07727"/>
    </source>
</evidence>
<dbReference type="CDD" id="cd09272">
    <property type="entry name" value="RNase_HI_RT_Ty1"/>
    <property type="match status" value="1"/>
</dbReference>
<keyword evidence="3" id="KW-1185">Reference proteome</keyword>
<dbReference type="OrthoDB" id="116659at2759"/>
<dbReference type="InterPro" id="IPR013103">
    <property type="entry name" value="RVT_2"/>
</dbReference>
<evidence type="ECO:0000313" key="2">
    <source>
        <dbReference type="EMBL" id="CEG47182.1"/>
    </source>
</evidence>
<dbReference type="STRING" id="4781.A0A0P1AZP2"/>
<accession>A0A0P1AZP2</accession>
<reference evidence="3" key="1">
    <citation type="submission" date="2014-09" db="EMBL/GenBank/DDBJ databases">
        <authorList>
            <person name="Sharma Rahul"/>
            <person name="Thines Marco"/>
        </authorList>
    </citation>
    <scope>NUCLEOTIDE SEQUENCE [LARGE SCALE GENOMIC DNA]</scope>
</reference>
<feature type="domain" description="Reverse transcriptase Ty1/copia-type" evidence="1">
    <location>
        <begin position="3"/>
        <end position="64"/>
    </location>
</feature>
<dbReference type="GeneID" id="36398886"/>
<sequence length="148" mass="17068">MLQLEFKKWELDLFEYTERTAQWMAFVALYVDDLILASSSIKMLQETKEALSERFEMTDMGQLNLNEVVTSDAVKILEDNQGFIALAKNSEFHMRTKHIDNRNRFEREKVEDGQVALEYISTSDMLADIMTKAAPASQFCSLRSKLGI</sequence>
<dbReference type="RefSeq" id="XP_024583551.1">
    <property type="nucleotide sequence ID" value="XM_024718121.1"/>
</dbReference>
<dbReference type="Proteomes" id="UP000054928">
    <property type="component" value="Unassembled WGS sequence"/>
</dbReference>
<name>A0A0P1AZP2_PLAHL</name>
<dbReference type="Pfam" id="PF07727">
    <property type="entry name" value="RVT_2"/>
    <property type="match status" value="1"/>
</dbReference>
<dbReference type="AlphaFoldDB" id="A0A0P1AZP2"/>
<organism evidence="2 3">
    <name type="scientific">Plasmopara halstedii</name>
    <name type="common">Downy mildew of sunflower</name>
    <dbReference type="NCBI Taxonomy" id="4781"/>
    <lineage>
        <taxon>Eukaryota</taxon>
        <taxon>Sar</taxon>
        <taxon>Stramenopiles</taxon>
        <taxon>Oomycota</taxon>
        <taxon>Peronosporomycetes</taxon>
        <taxon>Peronosporales</taxon>
        <taxon>Peronosporaceae</taxon>
        <taxon>Plasmopara</taxon>
    </lineage>
</organism>
<proteinExistence type="predicted"/>